<protein>
    <submittedName>
        <fullName evidence="1">Uncharacterized protein</fullName>
    </submittedName>
</protein>
<dbReference type="InParanoid" id="A2FM62"/>
<reference evidence="1" key="1">
    <citation type="submission" date="2006-10" db="EMBL/GenBank/DDBJ databases">
        <authorList>
            <person name="Amadeo P."/>
            <person name="Zhao Q."/>
            <person name="Wortman J."/>
            <person name="Fraser-Liggett C."/>
            <person name="Carlton J."/>
        </authorList>
    </citation>
    <scope>NUCLEOTIDE SEQUENCE</scope>
    <source>
        <strain evidence="1">G3</strain>
    </source>
</reference>
<evidence type="ECO:0000313" key="1">
    <source>
        <dbReference type="EMBL" id="EAX93996.1"/>
    </source>
</evidence>
<organism evidence="1 2">
    <name type="scientific">Trichomonas vaginalis (strain ATCC PRA-98 / G3)</name>
    <dbReference type="NCBI Taxonomy" id="412133"/>
    <lineage>
        <taxon>Eukaryota</taxon>
        <taxon>Metamonada</taxon>
        <taxon>Parabasalia</taxon>
        <taxon>Trichomonadida</taxon>
        <taxon>Trichomonadidae</taxon>
        <taxon>Trichomonas</taxon>
    </lineage>
</organism>
<sequence length="179" mass="20839">MDFLTLRVDNSDPEKLANESNETYDFITSIAEEEEPRALAYFDRQWCRTKEHSMKLYRDEGDATNNVSESHFHQIKQTFVLGKKNERIDDIFITLVTVVIPNFTLKVQISNALHEERYVRILSRAGNQIVEQRASKFEECMNLINQIKKLLQIERVEPNVVLPSLKAVANLAERNVIEE</sequence>
<dbReference type="Proteomes" id="UP000001542">
    <property type="component" value="Unassembled WGS sequence"/>
</dbReference>
<reference evidence="1" key="2">
    <citation type="journal article" date="2007" name="Science">
        <title>Draft genome sequence of the sexually transmitted pathogen Trichomonas vaginalis.</title>
        <authorList>
            <person name="Carlton J.M."/>
            <person name="Hirt R.P."/>
            <person name="Silva J.C."/>
            <person name="Delcher A.L."/>
            <person name="Schatz M."/>
            <person name="Zhao Q."/>
            <person name="Wortman J.R."/>
            <person name="Bidwell S.L."/>
            <person name="Alsmark U.C.M."/>
            <person name="Besteiro S."/>
            <person name="Sicheritz-Ponten T."/>
            <person name="Noel C.J."/>
            <person name="Dacks J.B."/>
            <person name="Foster P.G."/>
            <person name="Simillion C."/>
            <person name="Van de Peer Y."/>
            <person name="Miranda-Saavedra D."/>
            <person name="Barton G.J."/>
            <person name="Westrop G.D."/>
            <person name="Mueller S."/>
            <person name="Dessi D."/>
            <person name="Fiori P.L."/>
            <person name="Ren Q."/>
            <person name="Paulsen I."/>
            <person name="Zhang H."/>
            <person name="Bastida-Corcuera F.D."/>
            <person name="Simoes-Barbosa A."/>
            <person name="Brown M.T."/>
            <person name="Hayes R.D."/>
            <person name="Mukherjee M."/>
            <person name="Okumura C.Y."/>
            <person name="Schneider R."/>
            <person name="Smith A.J."/>
            <person name="Vanacova S."/>
            <person name="Villalvazo M."/>
            <person name="Haas B.J."/>
            <person name="Pertea M."/>
            <person name="Feldblyum T.V."/>
            <person name="Utterback T.R."/>
            <person name="Shu C.L."/>
            <person name="Osoegawa K."/>
            <person name="de Jong P.J."/>
            <person name="Hrdy I."/>
            <person name="Horvathova L."/>
            <person name="Zubacova Z."/>
            <person name="Dolezal P."/>
            <person name="Malik S.B."/>
            <person name="Logsdon J.M. Jr."/>
            <person name="Henze K."/>
            <person name="Gupta A."/>
            <person name="Wang C.C."/>
            <person name="Dunne R.L."/>
            <person name="Upcroft J.A."/>
            <person name="Upcroft P."/>
            <person name="White O."/>
            <person name="Salzberg S.L."/>
            <person name="Tang P."/>
            <person name="Chiu C.-H."/>
            <person name="Lee Y.-S."/>
            <person name="Embley T.M."/>
            <person name="Coombs G.H."/>
            <person name="Mottram J.C."/>
            <person name="Tachezy J."/>
            <person name="Fraser-Liggett C.M."/>
            <person name="Johnson P.J."/>
        </authorList>
    </citation>
    <scope>NUCLEOTIDE SEQUENCE [LARGE SCALE GENOMIC DNA]</scope>
    <source>
        <strain evidence="1">G3</strain>
    </source>
</reference>
<keyword evidence="2" id="KW-1185">Reference proteome</keyword>
<dbReference type="OrthoDB" id="3247294at2759"/>
<dbReference type="EMBL" id="DS113881">
    <property type="protein sequence ID" value="EAX93996.1"/>
    <property type="molecule type" value="Genomic_DNA"/>
</dbReference>
<dbReference type="VEuPathDB" id="TrichDB:TVAG_356430"/>
<dbReference type="AlphaFoldDB" id="A2FM62"/>
<proteinExistence type="predicted"/>
<gene>
    <name evidence="1" type="ORF">TVAG_356430</name>
</gene>
<name>A2FM62_TRIV3</name>
<dbReference type="PANTHER" id="PTHR48159:SF1">
    <property type="entry name" value="MEMBRANE-ASSOCIATED GIANT PROTEIN ANTIGEN, PUTATIVE-RELATED"/>
    <property type="match status" value="1"/>
</dbReference>
<accession>A2FM62</accession>
<evidence type="ECO:0000313" key="2">
    <source>
        <dbReference type="Proteomes" id="UP000001542"/>
    </source>
</evidence>
<dbReference type="PANTHER" id="PTHR48159">
    <property type="entry name" value="MULE DOMAIN-CONTAINING PROTEIN"/>
    <property type="match status" value="1"/>
</dbReference>